<organism evidence="2 3">
    <name type="scientific">Bagarius yarrelli</name>
    <name type="common">Goonch</name>
    <name type="synonym">Bagrus yarrelli</name>
    <dbReference type="NCBI Taxonomy" id="175774"/>
    <lineage>
        <taxon>Eukaryota</taxon>
        <taxon>Metazoa</taxon>
        <taxon>Chordata</taxon>
        <taxon>Craniata</taxon>
        <taxon>Vertebrata</taxon>
        <taxon>Euteleostomi</taxon>
        <taxon>Actinopterygii</taxon>
        <taxon>Neopterygii</taxon>
        <taxon>Teleostei</taxon>
        <taxon>Ostariophysi</taxon>
        <taxon>Siluriformes</taxon>
        <taxon>Sisoridae</taxon>
        <taxon>Sisorinae</taxon>
        <taxon>Bagarius</taxon>
    </lineage>
</organism>
<feature type="compositionally biased region" description="Polar residues" evidence="1">
    <location>
        <begin position="10"/>
        <end position="24"/>
    </location>
</feature>
<keyword evidence="3" id="KW-1185">Reference proteome</keyword>
<evidence type="ECO:0000256" key="1">
    <source>
        <dbReference type="SAM" id="MobiDB-lite"/>
    </source>
</evidence>
<evidence type="ECO:0000313" key="3">
    <source>
        <dbReference type="Proteomes" id="UP000319801"/>
    </source>
</evidence>
<dbReference type="EMBL" id="VCAZ01000025">
    <property type="protein sequence ID" value="TSL04204.1"/>
    <property type="molecule type" value="Genomic_DNA"/>
</dbReference>
<accession>A0A556TWU6</accession>
<feature type="compositionally biased region" description="Polar residues" evidence="1">
    <location>
        <begin position="666"/>
        <end position="675"/>
    </location>
</feature>
<name>A0A556TWU6_BAGYA</name>
<feature type="region of interest" description="Disordered" evidence="1">
    <location>
        <begin position="569"/>
        <end position="601"/>
    </location>
</feature>
<feature type="region of interest" description="Disordered" evidence="1">
    <location>
        <begin position="243"/>
        <end position="263"/>
    </location>
</feature>
<protein>
    <submittedName>
        <fullName evidence="2">Uncharacterized protein</fullName>
    </submittedName>
</protein>
<dbReference type="Proteomes" id="UP000319801">
    <property type="component" value="Unassembled WGS sequence"/>
</dbReference>
<sequence>MDVKTKRWKQQSFSQRAGQDSSSDIAWKRSGDEGAWNRPPHAARPQSCLEGKLKDEWLQQFSNLQTNELPHYLQKNLSLSESRSSVTSSQSSLESLYSGLESKERVQIKTGPKTERASVCCFAPVRIGWLPLQRQMVMPERVNNNFQQDETTCKVKLKPPITPVLSCSFVKAKGSEIGEGTSGREVVRGISGAIALQADSKRKTTHAERDQDTALERATSVWNTSRDRLLWQTPVHRRRSIPQVAPHIPPTTGGRTSPKHSGSISSITITSKKVMRSSSLPDTSLFGHYRGKESSSMESNNHIVKPDYMNTLSPTKVVPQRKALVIKITEQKVNTSRFLQPGATIGPVYGLTSSRTSEEHYFSPFSTQESSDPTATNLSRVKYRPFPSSLNVTGRDNDIPQSDSQVLSCPATQEPRIQVVLQGEATINKVQKKGNTFSRDDMNHRRKVAHRHSFSGLELPDTKPQLDNEHMLSKCEMQVSGSKTKLFKSAISLQLTSANGAHVSYPHTSRGFKPQRPSSCYASLFSPVESKANGSQDALVHSTVLPHETNIDPACSAARSVSRCCSSEEEAGSHDKIYPRTESSVSDKGQNKRESAQRRNQPLTLIKVPDWSTHEVHDAIVAKNAAAIIANIKLQSEQKKKTQSSGNANGEKLSASSGLALVNPPRSGSDQRLTGSMASGDQLVLSALLLALVLAVCSSDSLHEEANTVNQLGPSGKVDRYGSTEPWLLIGGKKRPISLLQTMDFAPGPAGFIRHRYTVVGLA</sequence>
<gene>
    <name evidence="2" type="ORF">Baya_3884</name>
</gene>
<dbReference type="AlphaFoldDB" id="A0A556TWU6"/>
<proteinExistence type="predicted"/>
<reference evidence="2 3" key="1">
    <citation type="journal article" date="2019" name="Genome Biol. Evol.">
        <title>Whole-Genome Sequencing of the Giant Devil Catfish, Bagarius yarrelli.</title>
        <authorList>
            <person name="Jiang W."/>
            <person name="Lv Y."/>
            <person name="Cheng L."/>
            <person name="Yang K."/>
            <person name="Chao B."/>
            <person name="Wang X."/>
            <person name="Li Y."/>
            <person name="Pan X."/>
            <person name="You X."/>
            <person name="Zhang Y."/>
            <person name="Yang J."/>
            <person name="Li J."/>
            <person name="Zhang X."/>
            <person name="Liu S."/>
            <person name="Sun C."/>
            <person name="Yang J."/>
            <person name="Shi Q."/>
        </authorList>
    </citation>
    <scope>NUCLEOTIDE SEQUENCE [LARGE SCALE GENOMIC DNA]</scope>
    <source>
        <strain evidence="2">JWS20170419001</strain>
        <tissue evidence="2">Muscle</tissue>
    </source>
</reference>
<comment type="caution">
    <text evidence="2">The sequence shown here is derived from an EMBL/GenBank/DDBJ whole genome shotgun (WGS) entry which is preliminary data.</text>
</comment>
<feature type="region of interest" description="Disordered" evidence="1">
    <location>
        <begin position="1"/>
        <end position="46"/>
    </location>
</feature>
<evidence type="ECO:0000313" key="2">
    <source>
        <dbReference type="EMBL" id="TSL04204.1"/>
    </source>
</evidence>
<dbReference type="OrthoDB" id="8899035at2759"/>
<feature type="region of interest" description="Disordered" evidence="1">
    <location>
        <begin position="637"/>
        <end position="675"/>
    </location>
</feature>